<dbReference type="RefSeq" id="XP_033677081.1">
    <property type="nucleotide sequence ID" value="XM_033820198.1"/>
</dbReference>
<sequence>MRRPPVACRRAAHSLQSTSLPHIWISDDLLSRAVHRFFRADCPHQKRHGSHVPGPLEARRRAAKRRMTAQAGFYPAGVVPPPIFSFGALFGFPGRGEPSWRYEPPSLQKTDPLSLPVENVPTLSVSSPSRMPPKSPGRPRASIPRGSFALMDAPQSTPQSQLENEQAPAERHIRQTLDKADIDGCFAKFVEQITTASTLPENARCNRLQEILRSSCPANDSAGHFSLLVLKYLKGEQWSAGHVIASLSDPHVPLPPIYSFEGLEFLKGLEEMTATTPHRIRGINRMYQKLADAARSAPTSNGHSQDSSLRLLIRGLWDSAWTRVEAVDASTGELMREMCKKISDVRLRKHLTPIVEDPKNSVDQIISLVTACTKNPELIPSGLELLGYIPLTPFRFWTTVLSSRLLKSKQRTPGSSVSPRKLECLETWLKLLYSLDDKATNVVGHVSLSDLAFKDLALQFLNPCRAVVPPHALVTALLYSLAGHSSFANVSSERASEFITSYAPGLLKQHATGLPLNEMLARLILQLEEASLPNHGVLELILPLLHRRKGLQLALDLLRLVERRGSALSQTACLEAYMAQVLGEVRNTSTSTEQERQHRALALHACQELQQLIAGLGARVRAQGEELEALQARRQFQHILDRANDAHIVPLAYRKTMADIPLQLRVELIHQFAHQYSIDRTRSHCQSWRSIYYLYKYLRYNKLDIGPLFTKAVVRVCVTRPLSENRFVGARRLTWVCQMVAPVEGEDVARKIEHIFWVWRGDLILHSKKTLIAYGGHGDAHVSTMKRLGLI</sequence>
<evidence type="ECO:0000256" key="1">
    <source>
        <dbReference type="SAM" id="MobiDB-lite"/>
    </source>
</evidence>
<evidence type="ECO:0000313" key="2">
    <source>
        <dbReference type="EMBL" id="KAF2242077.1"/>
    </source>
</evidence>
<dbReference type="AlphaFoldDB" id="A0A6A6HVK8"/>
<gene>
    <name evidence="2" type="ORF">BU26DRAFT_164732</name>
</gene>
<name>A0A6A6HVK8_9PLEO</name>
<feature type="region of interest" description="Disordered" evidence="1">
    <location>
        <begin position="101"/>
        <end position="145"/>
    </location>
</feature>
<keyword evidence="3" id="KW-1185">Reference proteome</keyword>
<proteinExistence type="predicted"/>
<dbReference type="Proteomes" id="UP000800094">
    <property type="component" value="Unassembled WGS sequence"/>
</dbReference>
<evidence type="ECO:0000313" key="3">
    <source>
        <dbReference type="Proteomes" id="UP000800094"/>
    </source>
</evidence>
<organism evidence="2 3">
    <name type="scientific">Trematosphaeria pertusa</name>
    <dbReference type="NCBI Taxonomy" id="390896"/>
    <lineage>
        <taxon>Eukaryota</taxon>
        <taxon>Fungi</taxon>
        <taxon>Dikarya</taxon>
        <taxon>Ascomycota</taxon>
        <taxon>Pezizomycotina</taxon>
        <taxon>Dothideomycetes</taxon>
        <taxon>Pleosporomycetidae</taxon>
        <taxon>Pleosporales</taxon>
        <taxon>Massarineae</taxon>
        <taxon>Trematosphaeriaceae</taxon>
        <taxon>Trematosphaeria</taxon>
    </lineage>
</organism>
<dbReference type="GeneID" id="54573528"/>
<accession>A0A6A6HVK8</accession>
<dbReference type="OrthoDB" id="5428038at2759"/>
<protein>
    <submittedName>
        <fullName evidence="2">Uncharacterized protein</fullName>
    </submittedName>
</protein>
<dbReference type="EMBL" id="ML987209">
    <property type="protein sequence ID" value="KAF2242077.1"/>
    <property type="molecule type" value="Genomic_DNA"/>
</dbReference>
<reference evidence="2" key="1">
    <citation type="journal article" date="2020" name="Stud. Mycol.">
        <title>101 Dothideomycetes genomes: a test case for predicting lifestyles and emergence of pathogens.</title>
        <authorList>
            <person name="Haridas S."/>
            <person name="Albert R."/>
            <person name="Binder M."/>
            <person name="Bloem J."/>
            <person name="Labutti K."/>
            <person name="Salamov A."/>
            <person name="Andreopoulos B."/>
            <person name="Baker S."/>
            <person name="Barry K."/>
            <person name="Bills G."/>
            <person name="Bluhm B."/>
            <person name="Cannon C."/>
            <person name="Castanera R."/>
            <person name="Culley D."/>
            <person name="Daum C."/>
            <person name="Ezra D."/>
            <person name="Gonzalez J."/>
            <person name="Henrissat B."/>
            <person name="Kuo A."/>
            <person name="Liang C."/>
            <person name="Lipzen A."/>
            <person name="Lutzoni F."/>
            <person name="Magnuson J."/>
            <person name="Mondo S."/>
            <person name="Nolan M."/>
            <person name="Ohm R."/>
            <person name="Pangilinan J."/>
            <person name="Park H.-J."/>
            <person name="Ramirez L."/>
            <person name="Alfaro M."/>
            <person name="Sun H."/>
            <person name="Tritt A."/>
            <person name="Yoshinaga Y."/>
            <person name="Zwiers L.-H."/>
            <person name="Turgeon B."/>
            <person name="Goodwin S."/>
            <person name="Spatafora J."/>
            <person name="Crous P."/>
            <person name="Grigoriev I."/>
        </authorList>
    </citation>
    <scope>NUCLEOTIDE SEQUENCE</scope>
    <source>
        <strain evidence="2">CBS 122368</strain>
    </source>
</reference>